<dbReference type="EMBL" id="ML769623">
    <property type="protein sequence ID" value="KAE9391444.1"/>
    <property type="molecule type" value="Genomic_DNA"/>
</dbReference>
<reference evidence="1" key="1">
    <citation type="journal article" date="2019" name="Environ. Microbiol.">
        <title>Fungal ecological strategies reflected in gene transcription - a case study of two litter decomposers.</title>
        <authorList>
            <person name="Barbi F."/>
            <person name="Kohler A."/>
            <person name="Barry K."/>
            <person name="Baskaran P."/>
            <person name="Daum C."/>
            <person name="Fauchery L."/>
            <person name="Ihrmark K."/>
            <person name="Kuo A."/>
            <person name="LaButti K."/>
            <person name="Lipzen A."/>
            <person name="Morin E."/>
            <person name="Grigoriev I.V."/>
            <person name="Henrissat B."/>
            <person name="Lindahl B."/>
            <person name="Martin F."/>
        </authorList>
    </citation>
    <scope>NUCLEOTIDE SEQUENCE</scope>
    <source>
        <strain evidence="1">JB14</strain>
    </source>
</reference>
<organism evidence="1 2">
    <name type="scientific">Gymnopus androsaceus JB14</name>
    <dbReference type="NCBI Taxonomy" id="1447944"/>
    <lineage>
        <taxon>Eukaryota</taxon>
        <taxon>Fungi</taxon>
        <taxon>Dikarya</taxon>
        <taxon>Basidiomycota</taxon>
        <taxon>Agaricomycotina</taxon>
        <taxon>Agaricomycetes</taxon>
        <taxon>Agaricomycetidae</taxon>
        <taxon>Agaricales</taxon>
        <taxon>Marasmiineae</taxon>
        <taxon>Omphalotaceae</taxon>
        <taxon>Gymnopus</taxon>
    </lineage>
</organism>
<accession>A0A6A4H241</accession>
<protein>
    <submittedName>
        <fullName evidence="1">Uncharacterized protein</fullName>
    </submittedName>
</protein>
<dbReference type="Proteomes" id="UP000799118">
    <property type="component" value="Unassembled WGS sequence"/>
</dbReference>
<keyword evidence="2" id="KW-1185">Reference proteome</keyword>
<dbReference type="OrthoDB" id="8693905at2759"/>
<name>A0A6A4H241_9AGAR</name>
<dbReference type="Gene3D" id="1.25.10.10">
    <property type="entry name" value="Leucine-rich Repeat Variant"/>
    <property type="match status" value="1"/>
</dbReference>
<sequence>MLNDCLPFSRSSSIPKPKMNVALLDVLQNANAIEILVRILEEQATSPYSTEVSNHIFQTCFNLCRLSKSRQEEAAQAGIMPCLQRVAETQPPLKQFALPILLQDEPSRVQDALIKPEAIHAIINCFVTTKANSFENLLELFLKLTCISTRVTTAFSCSAPFFRRVADRLAHNTKPVVWLNLLRILKSVCEAHPNRGILVERVGRCMFKVSTPSSVSLTLAFAFTLEVTLSLTGGYGQAQISA</sequence>
<evidence type="ECO:0000313" key="2">
    <source>
        <dbReference type="Proteomes" id="UP000799118"/>
    </source>
</evidence>
<evidence type="ECO:0000313" key="1">
    <source>
        <dbReference type="EMBL" id="KAE9391444.1"/>
    </source>
</evidence>
<dbReference type="AlphaFoldDB" id="A0A6A4H241"/>
<gene>
    <name evidence="1" type="ORF">BT96DRAFT_1001303</name>
</gene>
<dbReference type="InterPro" id="IPR011989">
    <property type="entry name" value="ARM-like"/>
</dbReference>
<dbReference type="InterPro" id="IPR016024">
    <property type="entry name" value="ARM-type_fold"/>
</dbReference>
<dbReference type="SUPFAM" id="SSF48371">
    <property type="entry name" value="ARM repeat"/>
    <property type="match status" value="1"/>
</dbReference>
<proteinExistence type="predicted"/>